<dbReference type="WBParaSite" id="ES5_v2.g27010.t1">
    <property type="protein sequence ID" value="ES5_v2.g27010.t1"/>
    <property type="gene ID" value="ES5_v2.g27010"/>
</dbReference>
<name>A0AC34GBD4_9BILA</name>
<protein>
    <submittedName>
        <fullName evidence="2">Cystathionine gamma-lyase</fullName>
    </submittedName>
</protein>
<evidence type="ECO:0000313" key="2">
    <source>
        <dbReference type="WBParaSite" id="ES5_v2.g27010.t1"/>
    </source>
</evidence>
<reference evidence="2" key="1">
    <citation type="submission" date="2022-11" db="UniProtKB">
        <authorList>
            <consortium name="WormBaseParasite"/>
        </authorList>
    </citation>
    <scope>IDENTIFICATION</scope>
</reference>
<organism evidence="1 2">
    <name type="scientific">Panagrolaimus sp. ES5</name>
    <dbReference type="NCBI Taxonomy" id="591445"/>
    <lineage>
        <taxon>Eukaryota</taxon>
        <taxon>Metazoa</taxon>
        <taxon>Ecdysozoa</taxon>
        <taxon>Nematoda</taxon>
        <taxon>Chromadorea</taxon>
        <taxon>Rhabditida</taxon>
        <taxon>Tylenchina</taxon>
        <taxon>Panagrolaimomorpha</taxon>
        <taxon>Panagrolaimoidea</taxon>
        <taxon>Panagrolaimidae</taxon>
        <taxon>Panagrolaimus</taxon>
    </lineage>
</organism>
<sequence length="102" mass="11410">MQLAVGAVPSPFDCYLVNRGIKTLHLRMKAHSESAMSVAQWLEKDPRIERVLYPALESHPQHEIHKKQTSGMSGMLSFYLKGGLKESRTFLSALKITVEVGT</sequence>
<dbReference type="Proteomes" id="UP000887579">
    <property type="component" value="Unplaced"/>
</dbReference>
<accession>A0AC34GBD4</accession>
<proteinExistence type="predicted"/>
<evidence type="ECO:0000313" key="1">
    <source>
        <dbReference type="Proteomes" id="UP000887579"/>
    </source>
</evidence>